<accession>A0A1G5AXX1</accession>
<organism evidence="1 2">
    <name type="scientific">Legionella micdadei</name>
    <name type="common">Tatlockia micdadei</name>
    <dbReference type="NCBI Taxonomy" id="451"/>
    <lineage>
        <taxon>Bacteria</taxon>
        <taxon>Pseudomonadati</taxon>
        <taxon>Pseudomonadota</taxon>
        <taxon>Gammaproteobacteria</taxon>
        <taxon>Legionellales</taxon>
        <taxon>Legionellaceae</taxon>
        <taxon>Legionella</taxon>
    </lineage>
</organism>
<dbReference type="RefSeq" id="WP_143000972.1">
    <property type="nucleotide sequence ID" value="NZ_JABTVM010000011.1"/>
</dbReference>
<keyword evidence="2" id="KW-1185">Reference proteome</keyword>
<protein>
    <submittedName>
        <fullName evidence="1">Uncharacterized protein</fullName>
    </submittedName>
</protein>
<dbReference type="EMBL" id="FMVN01000001">
    <property type="protein sequence ID" value="SCX82713.1"/>
    <property type="molecule type" value="Genomic_DNA"/>
</dbReference>
<sequence>MANLTKGFEVIDYENRSEDKPKIPSQYIHFTSVFQIKEFLKEISSEKLSAFHEPTHIEVSQVAPGFTAFAELQNPKIVSISKRIPCPIEEVRASSLNQQCSAGG</sequence>
<comment type="caution">
    <text evidence="1">The sequence shown here is derived from an EMBL/GenBank/DDBJ whole genome shotgun (WGS) entry which is preliminary data.</text>
</comment>
<evidence type="ECO:0000313" key="2">
    <source>
        <dbReference type="Proteomes" id="UP000182998"/>
    </source>
</evidence>
<dbReference type="Proteomes" id="UP000182998">
    <property type="component" value="Unassembled WGS sequence"/>
</dbReference>
<name>A0A1G5AXX1_LEGMI</name>
<proteinExistence type="predicted"/>
<gene>
    <name evidence="1" type="ORF">SAMN02982997_00173</name>
</gene>
<reference evidence="1 2" key="1">
    <citation type="submission" date="2016-10" db="EMBL/GenBank/DDBJ databases">
        <authorList>
            <person name="Varghese N."/>
            <person name="Submissions S."/>
        </authorList>
    </citation>
    <scope>NUCLEOTIDE SEQUENCE [LARGE SCALE GENOMIC DNA]</scope>
    <source>
        <strain evidence="1 2">ATCC 33218</strain>
    </source>
</reference>
<evidence type="ECO:0000313" key="1">
    <source>
        <dbReference type="EMBL" id="SCX82713.1"/>
    </source>
</evidence>